<sequence>MAVFTGWVGSGAKPEMCFPNASEAFALNFASFYFILTTIRFVSIDENILPIICCDSVSHPVGVLAATREGASILLLMLPFRSVDFLSTRIHEIGNITLKLLIVFNNNARYFTKKLNIFEILTIGICIKRKKKQENAKPYFELIEGESSRKLENRFEKFCAKWLKRKFVALGAKVIRTGCS</sequence>
<evidence type="ECO:0000313" key="1">
    <source>
        <dbReference type="EMBL" id="KAF0496476.1"/>
    </source>
</evidence>
<evidence type="ECO:0000313" key="2">
    <source>
        <dbReference type="Proteomes" id="UP000439903"/>
    </source>
</evidence>
<dbReference type="Proteomes" id="UP000439903">
    <property type="component" value="Unassembled WGS sequence"/>
</dbReference>
<proteinExistence type="predicted"/>
<name>A0A8H4AHI8_GIGMA</name>
<dbReference type="AlphaFoldDB" id="A0A8H4AHI8"/>
<organism evidence="1 2">
    <name type="scientific">Gigaspora margarita</name>
    <dbReference type="NCBI Taxonomy" id="4874"/>
    <lineage>
        <taxon>Eukaryota</taxon>
        <taxon>Fungi</taxon>
        <taxon>Fungi incertae sedis</taxon>
        <taxon>Mucoromycota</taxon>
        <taxon>Glomeromycotina</taxon>
        <taxon>Glomeromycetes</taxon>
        <taxon>Diversisporales</taxon>
        <taxon>Gigasporaceae</taxon>
        <taxon>Gigaspora</taxon>
    </lineage>
</organism>
<comment type="caution">
    <text evidence="1">The sequence shown here is derived from an EMBL/GenBank/DDBJ whole genome shotgun (WGS) entry which is preliminary data.</text>
</comment>
<protein>
    <submittedName>
        <fullName evidence="1">Uncharacterized protein</fullName>
    </submittedName>
</protein>
<keyword evidence="2" id="KW-1185">Reference proteome</keyword>
<dbReference type="EMBL" id="WTPW01000599">
    <property type="protein sequence ID" value="KAF0496476.1"/>
    <property type="molecule type" value="Genomic_DNA"/>
</dbReference>
<accession>A0A8H4AHI8</accession>
<gene>
    <name evidence="1" type="ORF">F8M41_020958</name>
</gene>
<reference evidence="1 2" key="1">
    <citation type="journal article" date="2019" name="Environ. Microbiol.">
        <title>At the nexus of three kingdoms: the genome of the mycorrhizal fungus Gigaspora margarita provides insights into plant, endobacterial and fungal interactions.</title>
        <authorList>
            <person name="Venice F."/>
            <person name="Ghignone S."/>
            <person name="Salvioli di Fossalunga A."/>
            <person name="Amselem J."/>
            <person name="Novero M."/>
            <person name="Xianan X."/>
            <person name="Sedzielewska Toro K."/>
            <person name="Morin E."/>
            <person name="Lipzen A."/>
            <person name="Grigoriev I.V."/>
            <person name="Henrissat B."/>
            <person name="Martin F.M."/>
            <person name="Bonfante P."/>
        </authorList>
    </citation>
    <scope>NUCLEOTIDE SEQUENCE [LARGE SCALE GENOMIC DNA]</scope>
    <source>
        <strain evidence="1 2">BEG34</strain>
    </source>
</reference>